<organism evidence="12 13">
    <name type="scientific">Roseovarius mucosus</name>
    <dbReference type="NCBI Taxonomy" id="215743"/>
    <lineage>
        <taxon>Bacteria</taxon>
        <taxon>Pseudomonadati</taxon>
        <taxon>Pseudomonadota</taxon>
        <taxon>Alphaproteobacteria</taxon>
        <taxon>Rhodobacterales</taxon>
        <taxon>Roseobacteraceae</taxon>
        <taxon>Roseovarius</taxon>
    </lineage>
</organism>
<dbReference type="GO" id="GO:0033281">
    <property type="term" value="C:TAT protein transport complex"/>
    <property type="evidence" value="ECO:0007669"/>
    <property type="project" value="UniProtKB-UniRule"/>
</dbReference>
<feature type="compositionally biased region" description="Basic and acidic residues" evidence="10">
    <location>
        <begin position="118"/>
        <end position="136"/>
    </location>
</feature>
<keyword evidence="7 9" id="KW-0811">Translocation</keyword>
<keyword evidence="5 9" id="KW-0653">Protein transport</keyword>
<dbReference type="PANTHER" id="PTHR33162">
    <property type="entry name" value="SEC-INDEPENDENT PROTEIN TRANSLOCASE PROTEIN TATA, CHLOROPLASTIC"/>
    <property type="match status" value="1"/>
</dbReference>
<comment type="subunit">
    <text evidence="9">The Tat system comprises two distinct complexes: a TatABC complex, containing multiple copies of TatA, TatB and TatC subunits, and a separate TatA complex, containing only TatA subunits. Substrates initially bind to the TatABC complex, which probably triggers association of the separate TatA complex to form the active translocon.</text>
</comment>
<evidence type="ECO:0000256" key="4">
    <source>
        <dbReference type="ARBA" id="ARBA00022692"/>
    </source>
</evidence>
<evidence type="ECO:0000256" key="9">
    <source>
        <dbReference type="HAMAP-Rule" id="MF_00237"/>
    </source>
</evidence>
<evidence type="ECO:0000256" key="3">
    <source>
        <dbReference type="ARBA" id="ARBA00022475"/>
    </source>
</evidence>
<keyword evidence="2 9" id="KW-0813">Transport</keyword>
<dbReference type="InterPro" id="IPR018448">
    <property type="entry name" value="TatB"/>
</dbReference>
<evidence type="ECO:0000256" key="7">
    <source>
        <dbReference type="ARBA" id="ARBA00023010"/>
    </source>
</evidence>
<dbReference type="Proteomes" id="UP000192273">
    <property type="component" value="Chromosome"/>
</dbReference>
<dbReference type="KEGG" id="rmm:ROSMUCSMR3_00322"/>
<evidence type="ECO:0000313" key="12">
    <source>
        <dbReference type="EMBL" id="ARE81828.1"/>
    </source>
</evidence>
<comment type="subcellular location">
    <subcellularLocation>
        <location evidence="9">Cell membrane</location>
        <topology evidence="9">Single-pass membrane protein</topology>
    </subcellularLocation>
    <subcellularLocation>
        <location evidence="1">Membrane</location>
        <topology evidence="1">Single-pass membrane protein</topology>
    </subcellularLocation>
</comment>
<dbReference type="InterPro" id="IPR003369">
    <property type="entry name" value="TatA/B/E"/>
</dbReference>
<dbReference type="NCBIfam" id="TIGR01410">
    <property type="entry name" value="tatB"/>
    <property type="match status" value="1"/>
</dbReference>
<evidence type="ECO:0000256" key="10">
    <source>
        <dbReference type="SAM" id="MobiDB-lite"/>
    </source>
</evidence>
<gene>
    <name evidence="9 12" type="primary">tatB</name>
    <name evidence="12" type="ORF">ROSMUCSMR3_00322</name>
</gene>
<feature type="transmembrane region" description="Helical" evidence="11">
    <location>
        <begin position="6"/>
        <end position="22"/>
    </location>
</feature>
<evidence type="ECO:0000256" key="2">
    <source>
        <dbReference type="ARBA" id="ARBA00022448"/>
    </source>
</evidence>
<dbReference type="HAMAP" id="MF_00237">
    <property type="entry name" value="TatB"/>
    <property type="match status" value="1"/>
</dbReference>
<feature type="compositionally biased region" description="Basic residues" evidence="10">
    <location>
        <begin position="141"/>
        <end position="153"/>
    </location>
</feature>
<dbReference type="AlphaFoldDB" id="A0A1V0RJ79"/>
<reference evidence="12 13" key="1">
    <citation type="submission" date="2017-03" db="EMBL/GenBank/DDBJ databases">
        <title>Genome Sequence of Roseovarius mucosus strain SMR3 Isolated from a culture of the Diatom Skeletonema marinoi.</title>
        <authorList>
            <person name="Topel M."/>
            <person name="Pinder M."/>
            <person name="Johansson O.N."/>
            <person name="Kourtchenko O."/>
            <person name="Godhe A."/>
            <person name="Clarke A.K."/>
        </authorList>
    </citation>
    <scope>NUCLEOTIDE SEQUENCE [LARGE SCALE GENOMIC DNA]</scope>
    <source>
        <strain evidence="12 13">SMR3</strain>
    </source>
</reference>
<evidence type="ECO:0000256" key="1">
    <source>
        <dbReference type="ARBA" id="ARBA00004167"/>
    </source>
</evidence>
<name>A0A1V0RJ79_9RHOB</name>
<feature type="compositionally biased region" description="Basic and acidic residues" evidence="10">
    <location>
        <begin position="76"/>
        <end position="93"/>
    </location>
</feature>
<proteinExistence type="inferred from homology"/>
<keyword evidence="8 9" id="KW-0472">Membrane</keyword>
<dbReference type="PRINTS" id="PR01506">
    <property type="entry name" value="TATBPROTEIN"/>
</dbReference>
<dbReference type="Gene3D" id="1.20.5.3310">
    <property type="match status" value="1"/>
</dbReference>
<comment type="similarity">
    <text evidence="9">Belongs to the TatB family.</text>
</comment>
<dbReference type="GO" id="GO:0043953">
    <property type="term" value="P:protein transport by the Tat complex"/>
    <property type="evidence" value="ECO:0007669"/>
    <property type="project" value="UniProtKB-UniRule"/>
</dbReference>
<dbReference type="Pfam" id="PF02416">
    <property type="entry name" value="TatA_B_E"/>
    <property type="match status" value="1"/>
</dbReference>
<feature type="compositionally biased region" description="Polar residues" evidence="10">
    <location>
        <begin position="95"/>
        <end position="106"/>
    </location>
</feature>
<evidence type="ECO:0000256" key="6">
    <source>
        <dbReference type="ARBA" id="ARBA00022989"/>
    </source>
</evidence>
<dbReference type="PANTHER" id="PTHR33162:SF1">
    <property type="entry name" value="SEC-INDEPENDENT PROTEIN TRANSLOCASE PROTEIN TATA, CHLOROPLASTIC"/>
    <property type="match status" value="1"/>
</dbReference>
<dbReference type="RefSeq" id="WP_081506230.1">
    <property type="nucleotide sequence ID" value="NZ_CP020474.1"/>
</dbReference>
<evidence type="ECO:0000313" key="13">
    <source>
        <dbReference type="Proteomes" id="UP000192273"/>
    </source>
</evidence>
<keyword evidence="3 9" id="KW-1003">Cell membrane</keyword>
<dbReference type="OrthoDB" id="7206969at2"/>
<feature type="region of interest" description="Disordered" evidence="10">
    <location>
        <begin position="70"/>
        <end position="160"/>
    </location>
</feature>
<keyword evidence="13" id="KW-1185">Reference proteome</keyword>
<protein>
    <recommendedName>
        <fullName evidence="9">Sec-independent protein translocase protein TatB</fullName>
    </recommendedName>
</protein>
<keyword evidence="6 9" id="KW-1133">Transmembrane helix</keyword>
<evidence type="ECO:0000256" key="8">
    <source>
        <dbReference type="ARBA" id="ARBA00023136"/>
    </source>
</evidence>
<dbReference type="GO" id="GO:0008320">
    <property type="term" value="F:protein transmembrane transporter activity"/>
    <property type="evidence" value="ECO:0007669"/>
    <property type="project" value="UniProtKB-UniRule"/>
</dbReference>
<accession>A0A1V0RJ79</accession>
<keyword evidence="4 9" id="KW-0812">Transmembrane</keyword>
<evidence type="ECO:0000256" key="11">
    <source>
        <dbReference type="SAM" id="Phobius"/>
    </source>
</evidence>
<evidence type="ECO:0000256" key="5">
    <source>
        <dbReference type="ARBA" id="ARBA00022927"/>
    </source>
</evidence>
<dbReference type="EMBL" id="CP020474">
    <property type="protein sequence ID" value="ARE81828.1"/>
    <property type="molecule type" value="Genomic_DNA"/>
</dbReference>
<comment type="function">
    <text evidence="9">Part of the twin-arginine translocation (Tat) system that transports large folded proteins containing a characteristic twin-arginine motif in their signal peptide across membranes. Together with TatC, TatB is part of a receptor directly interacting with Tat signal peptides. TatB may form an oligomeric binding site that transiently accommodates folded Tat precursor proteins before their translocation.</text>
</comment>
<sequence length="160" mass="16844">MFDLGWTELLLIGIVALIVVGPKDLPGMFRAVGNFVGKAKGMAREFSRAMNDAADQSGVGDIQKTFKSAANPMKTAMDEVRKTTDSVTRDLNDVTKPTLSPEQQASAEKGRAATAEMAEARKAAKAEAEAAPEKVASKPKAAAKPKAAPKGKTSKPEDEA</sequence>